<organism evidence="1 2">
    <name type="scientific">Fadolivirus FV1/VV64</name>
    <dbReference type="NCBI Taxonomy" id="3070911"/>
    <lineage>
        <taxon>Viruses</taxon>
        <taxon>Varidnaviria</taxon>
        <taxon>Bamfordvirae</taxon>
        <taxon>Nucleocytoviricota</taxon>
        <taxon>Megaviricetes</taxon>
        <taxon>Imitervirales</taxon>
        <taxon>Mimiviridae</taxon>
        <taxon>Klosneuvirinae</taxon>
        <taxon>Fadolivirus</taxon>
        <taxon>Fadolivirus algeromassiliense</taxon>
    </lineage>
</organism>
<dbReference type="EMBL" id="MT418680">
    <property type="protein sequence ID" value="QKF94569.1"/>
    <property type="molecule type" value="Genomic_DNA"/>
</dbReference>
<name>A0A7D3UW63_9VIRU</name>
<dbReference type="Gene3D" id="3.50.50.60">
    <property type="entry name" value="FAD/NAD(P)-binding domain"/>
    <property type="match status" value="1"/>
</dbReference>
<sequence>MKYLILGSGWYGCFLGMIFKILGLEFKILEKNSDIFTGSSSKNQNRLHLGFHYPRSKETRMECINGYNLFNRLFNFMTIGVLNNYYLVDKHSNVSYNDYVEIYKNEGYKFTEVHDLFNIDMSMNNVEGIIKCDEKIIKHNKAYDFFKNFLKDDIIFDYDKTKLSYTPTIMYDNQQYDYLIDCTYGQGFPELIPNNTVTYELCISLIYNSTKSSMIENSVTLVDGNFFSIYPYDSCKNQFTVTDVEHTPLFKSPNINDVVDYESKVTNDIVSNIRKKMESKINQYMPTFNDIYQYDSYYLSYKCKFKNTSDDRSLKYFQKGNIISFIGGKITGIFSMIQFLFEKVNELNEINKKYLEKDKTITQNILNIFSKFRKIKDTEINHHSLNPKKYSHVLDFIYEIIACDEFRYRYVLPIMKIAVLFFGFTRDIDKHYPTHSHLFTLNPDIFIHTYDSSGKKAIDRYKGGKWISDDELDKKIDNKYLIEKYKPKKIIIDKNNLDSFSINDGKIIPVLIYQAHDDATKYINSQLYSKYSVCKLKRDYESENNIKYDIVFLMRFDFGVTHLNINNILGLDMSRIYFPSEKCRHKHPGGGGGCLSCDNNKFHFGCSHTNDICDLWTLSASDNIDIVGKLYLYAKKILRNTRYITYDYIVKNNIKYKKDKNFIFVYENFEHEKIICYYPERLLREYLTMSICVTYNHIHGAINK</sequence>
<dbReference type="Proteomes" id="UP001162001">
    <property type="component" value="Segment"/>
</dbReference>
<protein>
    <submittedName>
        <fullName evidence="1">FAD/NAD(P)-binding domain superfamily protein</fullName>
    </submittedName>
</protein>
<evidence type="ECO:0000313" key="1">
    <source>
        <dbReference type="EMBL" id="QKF94569.1"/>
    </source>
</evidence>
<keyword evidence="2" id="KW-1185">Reference proteome</keyword>
<reference evidence="1 2" key="1">
    <citation type="submission" date="2020-04" db="EMBL/GenBank/DDBJ databases">
        <title>Advantages and limits of metagenomic assembly and binning of a giant virus.</title>
        <authorList>
            <person name="Schulz F."/>
            <person name="Andreani J."/>
            <person name="Francis R."/>
            <person name="Boudjemaa H."/>
            <person name="Bou Khalil J.Y."/>
            <person name="Lee J."/>
            <person name="La Scola B."/>
            <person name="Woyke T."/>
        </authorList>
    </citation>
    <scope>NUCLEOTIDE SEQUENCE [LARGE SCALE GENOMIC DNA]</scope>
    <source>
        <strain evidence="1 2">FV1/VV64</strain>
    </source>
</reference>
<accession>A0A7D3UW63</accession>
<dbReference type="SUPFAM" id="SSF51971">
    <property type="entry name" value="Nucleotide-binding domain"/>
    <property type="match status" value="1"/>
</dbReference>
<gene>
    <name evidence="1" type="ORF">Fadolivirus_1_1111</name>
</gene>
<evidence type="ECO:0000313" key="2">
    <source>
        <dbReference type="Proteomes" id="UP001162001"/>
    </source>
</evidence>
<proteinExistence type="predicted"/>
<dbReference type="InterPro" id="IPR036188">
    <property type="entry name" value="FAD/NAD-bd_sf"/>
</dbReference>